<keyword evidence="1" id="KW-0812">Transmembrane</keyword>
<name>A0A6B8N1Y6_KLEOX</name>
<gene>
    <name evidence="2" type="ORF">GJ746_15460</name>
</gene>
<organism evidence="2 3">
    <name type="scientific">Klebsiella oxytoca</name>
    <dbReference type="NCBI Taxonomy" id="571"/>
    <lineage>
        <taxon>Bacteria</taxon>
        <taxon>Pseudomonadati</taxon>
        <taxon>Pseudomonadota</taxon>
        <taxon>Gammaproteobacteria</taxon>
        <taxon>Enterobacterales</taxon>
        <taxon>Enterobacteriaceae</taxon>
        <taxon>Klebsiella/Raoultella group</taxon>
        <taxon>Klebsiella</taxon>
    </lineage>
</organism>
<evidence type="ECO:0000313" key="2">
    <source>
        <dbReference type="EMBL" id="QGN38611.1"/>
    </source>
</evidence>
<evidence type="ECO:0000256" key="1">
    <source>
        <dbReference type="SAM" id="Phobius"/>
    </source>
</evidence>
<keyword evidence="1" id="KW-0472">Membrane</keyword>
<accession>A0A6B8N1Y6</accession>
<dbReference type="AlphaFoldDB" id="A0A6B8N1Y6"/>
<reference evidence="2 3" key="1">
    <citation type="submission" date="2019-11" db="EMBL/GenBank/DDBJ databases">
        <title>Isolation and Application of One Kind of P-Hydroxybenzoic Acid Degrading Bacterium in Mitigating Cropping Obstacle of Cucumber.</title>
        <authorList>
            <person name="Wu F."/>
            <person name="An Y."/>
        </authorList>
    </citation>
    <scope>NUCLEOTIDE SEQUENCE [LARGE SCALE GENOMIC DNA]</scope>
    <source>
        <strain evidence="2 3">P620</strain>
    </source>
</reference>
<sequence>MWDFIMHMHPLLFLGCFAVIVPVIYIAIGTLIVLTRPAARDEKNAAYVDPWLLAWLTGEGTRVIQLAMFSLLQKNYLSIPEAGMGLANGRYSCCEMNVIERILFAHFDVRKPCHEDLPSHLSIAGRNIWQTQIQNSGLALSPLRYACNLLIIGIPSLALGAILVCKLFICFDLITYDVLSVLLTAAGSVLWLGLWLDAIAKTTRLDFNGISHNDVHACLDALRAKLARNSDEMDDATAMLFVAVNGVDALPEHYREYKTLIGPVSSITSLRTED</sequence>
<dbReference type="OrthoDB" id="6580913at2"/>
<feature type="transmembrane region" description="Helical" evidence="1">
    <location>
        <begin position="175"/>
        <end position="196"/>
    </location>
</feature>
<proteinExistence type="predicted"/>
<dbReference type="EMBL" id="CP046115">
    <property type="protein sequence ID" value="QGN38611.1"/>
    <property type="molecule type" value="Genomic_DNA"/>
</dbReference>
<dbReference type="Proteomes" id="UP000427108">
    <property type="component" value="Chromosome"/>
</dbReference>
<protein>
    <submittedName>
        <fullName evidence="2">TIGR04222 domain-containing membrane protein</fullName>
    </submittedName>
</protein>
<feature type="transmembrane region" description="Helical" evidence="1">
    <location>
        <begin position="12"/>
        <end position="34"/>
    </location>
</feature>
<feature type="transmembrane region" description="Helical" evidence="1">
    <location>
        <begin position="145"/>
        <end position="169"/>
    </location>
</feature>
<evidence type="ECO:0000313" key="3">
    <source>
        <dbReference type="Proteomes" id="UP000427108"/>
    </source>
</evidence>
<keyword evidence="1" id="KW-1133">Transmembrane helix</keyword>